<reference evidence="3" key="1">
    <citation type="submission" date="2016-10" db="EMBL/GenBank/DDBJ databases">
        <authorList>
            <person name="de Groot N.N."/>
        </authorList>
    </citation>
    <scope>NUCLEOTIDE SEQUENCE</scope>
</reference>
<sequence>MIQELIRYPDERINITSADVRNFNEEVDKLVQDMKDTIEANNSEGLAAIQIAIPLSVVVAKDTHGDWHTFCNPRILKTAGRTISLETSLYMPDIEEEIPRHEQITFIYQDRMGKQHSMTVSGHFSYLLQRKFDYTFGGTFANKLDRKHRKMVEKKLSINGAKGEFNSDSNFSKREYFKSAINKLLFFEGLTLFAPLFSVRKETLETLYHYGIFATVMTFLLTIGYLVYAKYEASKVISCTGCQVVSFTAVAIKYFILILILFIGSYYLVNPN</sequence>
<dbReference type="EC" id="3.5.1.88" evidence="3"/>
<dbReference type="InterPro" id="IPR023635">
    <property type="entry name" value="Peptide_deformylase"/>
</dbReference>
<dbReference type="GO" id="GO:0042586">
    <property type="term" value="F:peptide deformylase activity"/>
    <property type="evidence" value="ECO:0007669"/>
    <property type="project" value="UniProtKB-EC"/>
</dbReference>
<dbReference type="InterPro" id="IPR036821">
    <property type="entry name" value="Peptide_deformylase_sf"/>
</dbReference>
<proteinExistence type="inferred from homology"/>
<keyword evidence="2" id="KW-0472">Membrane</keyword>
<dbReference type="SUPFAM" id="SSF56420">
    <property type="entry name" value="Peptide deformylase"/>
    <property type="match status" value="1"/>
</dbReference>
<keyword evidence="2" id="KW-1133">Transmembrane helix</keyword>
<accession>A0A1W1CBG2</accession>
<evidence type="ECO:0000313" key="3">
    <source>
        <dbReference type="EMBL" id="SFV63178.1"/>
    </source>
</evidence>
<organism evidence="3">
    <name type="scientific">hydrothermal vent metagenome</name>
    <dbReference type="NCBI Taxonomy" id="652676"/>
    <lineage>
        <taxon>unclassified sequences</taxon>
        <taxon>metagenomes</taxon>
        <taxon>ecological metagenomes</taxon>
    </lineage>
</organism>
<name>A0A1W1CBG2_9ZZZZ</name>
<dbReference type="EMBL" id="FPHG01000060">
    <property type="protein sequence ID" value="SFV63178.1"/>
    <property type="molecule type" value="Genomic_DNA"/>
</dbReference>
<comment type="similarity">
    <text evidence="1">Belongs to the polypeptide deformylase family.</text>
</comment>
<dbReference type="AlphaFoldDB" id="A0A1W1CBG2"/>
<feature type="transmembrane region" description="Helical" evidence="2">
    <location>
        <begin position="250"/>
        <end position="269"/>
    </location>
</feature>
<dbReference type="PRINTS" id="PR01576">
    <property type="entry name" value="PDEFORMYLASE"/>
</dbReference>
<dbReference type="PANTHER" id="PTHR10458:SF22">
    <property type="entry name" value="PEPTIDE DEFORMYLASE"/>
    <property type="match status" value="1"/>
</dbReference>
<evidence type="ECO:0000256" key="2">
    <source>
        <dbReference type="SAM" id="Phobius"/>
    </source>
</evidence>
<evidence type="ECO:0000256" key="1">
    <source>
        <dbReference type="ARBA" id="ARBA00010759"/>
    </source>
</evidence>
<feature type="transmembrane region" description="Helical" evidence="2">
    <location>
        <begin position="210"/>
        <end position="229"/>
    </location>
</feature>
<keyword evidence="2" id="KW-0812">Transmembrane</keyword>
<gene>
    <name evidence="3" type="ORF">MNB_SV-9-358</name>
</gene>
<protein>
    <submittedName>
        <fullName evidence="3">Peptide deformylase</fullName>
        <ecNumber evidence="3">3.5.1.88</ecNumber>
    </submittedName>
</protein>
<dbReference type="Pfam" id="PF01327">
    <property type="entry name" value="Pep_deformylase"/>
    <property type="match status" value="1"/>
</dbReference>
<dbReference type="Gene3D" id="3.90.45.10">
    <property type="entry name" value="Peptide deformylase"/>
    <property type="match status" value="1"/>
</dbReference>
<keyword evidence="3" id="KW-0378">Hydrolase</keyword>
<dbReference type="PANTHER" id="PTHR10458">
    <property type="entry name" value="PEPTIDE DEFORMYLASE"/>
    <property type="match status" value="1"/>
</dbReference>
<dbReference type="HAMAP" id="MF_00163">
    <property type="entry name" value="Pep_deformylase"/>
    <property type="match status" value="1"/>
</dbReference>